<dbReference type="InterPro" id="IPR051046">
    <property type="entry name" value="MurCDEF_CellWall_CoF430Synth"/>
</dbReference>
<dbReference type="InterPro" id="IPR005863">
    <property type="entry name" value="UDP-N-AcMur_synth"/>
</dbReference>
<dbReference type="NCBIfam" id="TIGR01143">
    <property type="entry name" value="murF"/>
    <property type="match status" value="1"/>
</dbReference>
<dbReference type="InterPro" id="IPR035911">
    <property type="entry name" value="MurE/MurF_N"/>
</dbReference>
<evidence type="ECO:0000256" key="11">
    <source>
        <dbReference type="RuleBase" id="RU004136"/>
    </source>
</evidence>
<dbReference type="PANTHER" id="PTHR43024">
    <property type="entry name" value="UDP-N-ACETYLMURAMOYL-TRIPEPTIDE--D-ALANYL-D-ALANINE LIGASE"/>
    <property type="match status" value="1"/>
</dbReference>
<evidence type="ECO:0000313" key="16">
    <source>
        <dbReference type="Proteomes" id="UP000631421"/>
    </source>
</evidence>
<dbReference type="EMBL" id="JACJPY010000003">
    <property type="protein sequence ID" value="MBD2148864.1"/>
    <property type="molecule type" value="Genomic_DNA"/>
</dbReference>
<dbReference type="EC" id="6.3.2.10" evidence="10 11"/>
<feature type="domain" description="Mur ligase C-terminal" evidence="13">
    <location>
        <begin position="325"/>
        <end position="449"/>
    </location>
</feature>
<keyword evidence="3 10" id="KW-0132">Cell division</keyword>
<comment type="subcellular location">
    <subcellularLocation>
        <location evidence="10 11">Cytoplasm</location>
    </subcellularLocation>
</comment>
<dbReference type="Gene3D" id="3.90.190.20">
    <property type="entry name" value="Mur ligase, C-terminal domain"/>
    <property type="match status" value="1"/>
</dbReference>
<dbReference type="RefSeq" id="WP_190349201.1">
    <property type="nucleotide sequence ID" value="NZ_JACJPY010000003.1"/>
</dbReference>
<reference evidence="15" key="1">
    <citation type="journal article" date="2015" name="ISME J.">
        <title>Draft Genome Sequence of Streptomyces incarnatus NRRL8089, which Produces the Nucleoside Antibiotic Sinefungin.</title>
        <authorList>
            <person name="Oshima K."/>
            <person name="Hattori M."/>
            <person name="Shimizu H."/>
            <person name="Fukuda K."/>
            <person name="Nemoto M."/>
            <person name="Inagaki K."/>
            <person name="Tamura T."/>
        </authorList>
    </citation>
    <scope>NUCLEOTIDE SEQUENCE</scope>
    <source>
        <strain evidence="15">FACHB-1277</strain>
    </source>
</reference>
<keyword evidence="8 10" id="KW-0131">Cell cycle</keyword>
<sequence length="465" mass="50042">MTCTCTISQAIAITSATVAHIEPSTQNQIIIQGIVSDSRKIVAGQLFVALVGENFDGHGFVAAAIAKGAVAAIVSQAWAAQFINLGLPILIVENTLTAYQDLARWWRSQFDRPVVAITGSVGKTTTKEIIASMLSCYVQPEHRVHKSQANHNNDIGVAQTLLALDPAHNDFAVVEMGMRGLGEIARLARTALPTVSVITNVGTAHIGRLSSREAIAIAKCELLAETPLEGTAILNAGNPLLQETAQNVWQGKTITYGLGIGDINGTLIDNQLHVQSQGQQYVWQMPLPGEHNALNFLAGLAVLKALNLDWQVTTQGIGKLDLPFGRAQIYDLPKDVVILDETYNASPEGMLAALHQLAKMPAQRHWAVLGTMKELGEMSSQLHYQIGETISKLGIEAAVVLADGEADAILQGANGSLKYAIACQSHQEITDTLLNQIRGGDRILFKASRSVGMDQVVQDFRQNWN</sequence>
<comment type="function">
    <text evidence="10 11">Involved in cell wall formation. Catalyzes the final step in the synthesis of UDP-N-acetylmuramoyl-pentapeptide, the precursor of murein.</text>
</comment>
<evidence type="ECO:0000313" key="15">
    <source>
        <dbReference type="EMBL" id="MBD2148864.1"/>
    </source>
</evidence>
<comment type="pathway">
    <text evidence="10 11">Cell wall biogenesis; peptidoglycan biosynthesis.</text>
</comment>
<keyword evidence="5 10" id="KW-0067">ATP-binding</keyword>
<dbReference type="HAMAP" id="MF_02019">
    <property type="entry name" value="MurF"/>
    <property type="match status" value="1"/>
</dbReference>
<dbReference type="GO" id="GO:0008360">
    <property type="term" value="P:regulation of cell shape"/>
    <property type="evidence" value="ECO:0007669"/>
    <property type="project" value="UniProtKB-KW"/>
</dbReference>
<dbReference type="InterPro" id="IPR036565">
    <property type="entry name" value="Mur-like_cat_sf"/>
</dbReference>
<dbReference type="PANTHER" id="PTHR43024:SF1">
    <property type="entry name" value="UDP-N-ACETYLMURAMOYL-TRIPEPTIDE--D-ALANYL-D-ALANINE LIGASE"/>
    <property type="match status" value="1"/>
</dbReference>
<evidence type="ECO:0000256" key="8">
    <source>
        <dbReference type="ARBA" id="ARBA00023306"/>
    </source>
</evidence>
<dbReference type="InterPro" id="IPR036615">
    <property type="entry name" value="Mur_ligase_C_dom_sf"/>
</dbReference>
<dbReference type="Pfam" id="PF08245">
    <property type="entry name" value="Mur_ligase_M"/>
    <property type="match status" value="1"/>
</dbReference>
<dbReference type="GO" id="GO:0005524">
    <property type="term" value="F:ATP binding"/>
    <property type="evidence" value="ECO:0007669"/>
    <property type="project" value="UniProtKB-UniRule"/>
</dbReference>
<dbReference type="SUPFAM" id="SSF53623">
    <property type="entry name" value="MurD-like peptide ligases, catalytic domain"/>
    <property type="match status" value="1"/>
</dbReference>
<evidence type="ECO:0000256" key="6">
    <source>
        <dbReference type="ARBA" id="ARBA00022960"/>
    </source>
</evidence>
<comment type="catalytic activity">
    <reaction evidence="10 11">
        <text>D-alanyl-D-alanine + UDP-N-acetyl-alpha-D-muramoyl-L-alanyl-gamma-D-glutamyl-meso-2,6-diaminopimelate + ATP = UDP-N-acetyl-alpha-D-muramoyl-L-alanyl-gamma-D-glutamyl-meso-2,6-diaminopimeloyl-D-alanyl-D-alanine + ADP + phosphate + H(+)</text>
        <dbReference type="Rhea" id="RHEA:28374"/>
        <dbReference type="ChEBI" id="CHEBI:15378"/>
        <dbReference type="ChEBI" id="CHEBI:30616"/>
        <dbReference type="ChEBI" id="CHEBI:43474"/>
        <dbReference type="ChEBI" id="CHEBI:57822"/>
        <dbReference type="ChEBI" id="CHEBI:61386"/>
        <dbReference type="ChEBI" id="CHEBI:83905"/>
        <dbReference type="ChEBI" id="CHEBI:456216"/>
        <dbReference type="EC" id="6.3.2.10"/>
    </reaction>
</comment>
<evidence type="ECO:0000256" key="10">
    <source>
        <dbReference type="HAMAP-Rule" id="MF_02019"/>
    </source>
</evidence>
<dbReference type="SUPFAM" id="SSF53244">
    <property type="entry name" value="MurD-like peptide ligases, peptide-binding domain"/>
    <property type="match status" value="1"/>
</dbReference>
<keyword evidence="7 10" id="KW-0573">Peptidoglycan synthesis</keyword>
<keyword evidence="9 10" id="KW-0961">Cell wall biogenesis/degradation</keyword>
<evidence type="ECO:0000256" key="5">
    <source>
        <dbReference type="ARBA" id="ARBA00022840"/>
    </source>
</evidence>
<keyword evidence="2 10" id="KW-0436">Ligase</keyword>
<dbReference type="Pfam" id="PF02875">
    <property type="entry name" value="Mur_ligase_C"/>
    <property type="match status" value="1"/>
</dbReference>
<evidence type="ECO:0000256" key="7">
    <source>
        <dbReference type="ARBA" id="ARBA00022984"/>
    </source>
</evidence>
<protein>
    <recommendedName>
        <fullName evidence="10 11">UDP-N-acetylmuramoyl-tripeptide--D-alanyl-D-alanine ligase</fullName>
        <ecNumber evidence="10 11">6.3.2.10</ecNumber>
    </recommendedName>
    <alternativeName>
        <fullName evidence="10">D-alanyl-D-alanine-adding enzyme</fullName>
    </alternativeName>
</protein>
<keyword evidence="16" id="KW-1185">Reference proteome</keyword>
<dbReference type="Gene3D" id="3.40.1190.10">
    <property type="entry name" value="Mur-like, catalytic domain"/>
    <property type="match status" value="1"/>
</dbReference>
<gene>
    <name evidence="10 15" type="primary">murF</name>
    <name evidence="15" type="ORF">H6F44_01795</name>
</gene>
<feature type="domain" description="Mur ligase central" evidence="14">
    <location>
        <begin position="117"/>
        <end position="302"/>
    </location>
</feature>
<comment type="similarity">
    <text evidence="10">Belongs to the MurCDEF family. MurF subfamily.</text>
</comment>
<dbReference type="Pfam" id="PF01225">
    <property type="entry name" value="Mur_ligase"/>
    <property type="match status" value="1"/>
</dbReference>
<comment type="caution">
    <text evidence="15">The sequence shown here is derived from an EMBL/GenBank/DDBJ whole genome shotgun (WGS) entry which is preliminary data.</text>
</comment>
<feature type="binding site" evidence="10">
    <location>
        <begin position="119"/>
        <end position="125"/>
    </location>
    <ligand>
        <name>ATP</name>
        <dbReference type="ChEBI" id="CHEBI:30616"/>
    </ligand>
</feature>
<evidence type="ECO:0000259" key="12">
    <source>
        <dbReference type="Pfam" id="PF01225"/>
    </source>
</evidence>
<dbReference type="InterPro" id="IPR000713">
    <property type="entry name" value="Mur_ligase_N"/>
</dbReference>
<evidence type="ECO:0000256" key="1">
    <source>
        <dbReference type="ARBA" id="ARBA00022490"/>
    </source>
</evidence>
<dbReference type="GO" id="GO:0071555">
    <property type="term" value="P:cell wall organization"/>
    <property type="evidence" value="ECO:0007669"/>
    <property type="project" value="UniProtKB-KW"/>
</dbReference>
<dbReference type="GO" id="GO:0005737">
    <property type="term" value="C:cytoplasm"/>
    <property type="evidence" value="ECO:0007669"/>
    <property type="project" value="UniProtKB-SubCell"/>
</dbReference>
<dbReference type="Proteomes" id="UP000631421">
    <property type="component" value="Unassembled WGS sequence"/>
</dbReference>
<evidence type="ECO:0000256" key="2">
    <source>
        <dbReference type="ARBA" id="ARBA00022598"/>
    </source>
</evidence>
<keyword evidence="4 10" id="KW-0547">Nucleotide-binding</keyword>
<feature type="domain" description="Mur ligase N-terminal catalytic" evidence="12">
    <location>
        <begin position="31"/>
        <end position="78"/>
    </location>
</feature>
<reference evidence="15" key="2">
    <citation type="submission" date="2020-08" db="EMBL/GenBank/DDBJ databases">
        <authorList>
            <person name="Chen M."/>
            <person name="Teng W."/>
            <person name="Zhao L."/>
            <person name="Hu C."/>
            <person name="Zhou Y."/>
            <person name="Han B."/>
            <person name="Song L."/>
            <person name="Shu W."/>
        </authorList>
    </citation>
    <scope>NUCLEOTIDE SEQUENCE</scope>
    <source>
        <strain evidence="15">FACHB-1277</strain>
    </source>
</reference>
<dbReference type="GO" id="GO:0047480">
    <property type="term" value="F:UDP-N-acetylmuramoyl-tripeptide-D-alanyl-D-alanine ligase activity"/>
    <property type="evidence" value="ECO:0007669"/>
    <property type="project" value="UniProtKB-UniRule"/>
</dbReference>
<keyword evidence="6 10" id="KW-0133">Cell shape</keyword>
<dbReference type="SUPFAM" id="SSF63418">
    <property type="entry name" value="MurE/MurF N-terminal domain"/>
    <property type="match status" value="1"/>
</dbReference>
<name>A0A926Z6L2_9CYAN</name>
<organism evidence="15 16">
    <name type="scientific">Pseudanabaena cinerea FACHB-1277</name>
    <dbReference type="NCBI Taxonomy" id="2949581"/>
    <lineage>
        <taxon>Bacteria</taxon>
        <taxon>Bacillati</taxon>
        <taxon>Cyanobacteriota</taxon>
        <taxon>Cyanophyceae</taxon>
        <taxon>Pseudanabaenales</taxon>
        <taxon>Pseudanabaenaceae</taxon>
        <taxon>Pseudanabaena</taxon>
        <taxon>Pseudanabaena cinerea</taxon>
    </lineage>
</organism>
<keyword evidence="1 10" id="KW-0963">Cytoplasm</keyword>
<evidence type="ECO:0000256" key="9">
    <source>
        <dbReference type="ARBA" id="ARBA00023316"/>
    </source>
</evidence>
<proteinExistence type="inferred from homology"/>
<dbReference type="Gene3D" id="3.40.1390.10">
    <property type="entry name" value="MurE/MurF, N-terminal domain"/>
    <property type="match status" value="1"/>
</dbReference>
<accession>A0A926Z6L2</accession>
<dbReference type="GO" id="GO:0009252">
    <property type="term" value="P:peptidoglycan biosynthetic process"/>
    <property type="evidence" value="ECO:0007669"/>
    <property type="project" value="UniProtKB-UniRule"/>
</dbReference>
<evidence type="ECO:0000259" key="14">
    <source>
        <dbReference type="Pfam" id="PF08245"/>
    </source>
</evidence>
<evidence type="ECO:0000256" key="3">
    <source>
        <dbReference type="ARBA" id="ARBA00022618"/>
    </source>
</evidence>
<dbReference type="InterPro" id="IPR004101">
    <property type="entry name" value="Mur_ligase_C"/>
</dbReference>
<evidence type="ECO:0000259" key="13">
    <source>
        <dbReference type="Pfam" id="PF02875"/>
    </source>
</evidence>
<dbReference type="GO" id="GO:0051301">
    <property type="term" value="P:cell division"/>
    <property type="evidence" value="ECO:0007669"/>
    <property type="project" value="UniProtKB-KW"/>
</dbReference>
<evidence type="ECO:0000256" key="4">
    <source>
        <dbReference type="ARBA" id="ARBA00022741"/>
    </source>
</evidence>
<dbReference type="AlphaFoldDB" id="A0A926Z6L2"/>
<dbReference type="InterPro" id="IPR013221">
    <property type="entry name" value="Mur_ligase_cen"/>
</dbReference>